<gene>
    <name evidence="2" type="ordered locus">ASAC_1231</name>
</gene>
<protein>
    <submittedName>
        <fullName evidence="2">Uncharacterized protein</fullName>
    </submittedName>
</protein>
<dbReference type="Gene3D" id="1.10.10.10">
    <property type="entry name" value="Winged helix-like DNA-binding domain superfamily/Winged helix DNA-binding domain"/>
    <property type="match status" value="1"/>
</dbReference>
<sequence>MPDPEVSAQIIEVLLDRKEISVRDITKELNVSYPLVLRVINDLTGLGIVTTSKLKIEGRGRPRKLVKLNVNKLLAMLDECRKSLDEVEKLIESKAKEVEGPQTVMQQS</sequence>
<dbReference type="GeneID" id="9499486"/>
<feature type="coiled-coil region" evidence="1">
    <location>
        <begin position="70"/>
        <end position="97"/>
    </location>
</feature>
<accession>D9Q2U8</accession>
<dbReference type="EMBL" id="CP001742">
    <property type="protein sequence ID" value="ADL19636.1"/>
    <property type="molecule type" value="Genomic_DNA"/>
</dbReference>
<evidence type="ECO:0000256" key="1">
    <source>
        <dbReference type="SAM" id="Coils"/>
    </source>
</evidence>
<dbReference type="STRING" id="666510.ASAC_1231"/>
<keyword evidence="1" id="KW-0175">Coiled coil</keyword>
<dbReference type="AlphaFoldDB" id="D9Q2U8"/>
<dbReference type="RefSeq" id="WP_013267148.1">
    <property type="nucleotide sequence ID" value="NC_014374.1"/>
</dbReference>
<keyword evidence="3" id="KW-1185">Reference proteome</keyword>
<dbReference type="HOGENOM" id="CLU_2190890_0_0_2"/>
<dbReference type="KEGG" id="asc:ASAC_1231"/>
<organism evidence="2 3">
    <name type="scientific">Acidilobus saccharovorans (strain DSM 16705 / JCM 18335 / VKM B-2471 / 345-15)</name>
    <dbReference type="NCBI Taxonomy" id="666510"/>
    <lineage>
        <taxon>Archaea</taxon>
        <taxon>Thermoproteota</taxon>
        <taxon>Thermoprotei</taxon>
        <taxon>Acidilobales</taxon>
        <taxon>Acidilobaceae</taxon>
        <taxon>Acidilobus</taxon>
    </lineage>
</organism>
<proteinExistence type="predicted"/>
<dbReference type="InterPro" id="IPR036390">
    <property type="entry name" value="WH_DNA-bd_sf"/>
</dbReference>
<dbReference type="InterPro" id="IPR036388">
    <property type="entry name" value="WH-like_DNA-bd_sf"/>
</dbReference>
<evidence type="ECO:0000313" key="2">
    <source>
        <dbReference type="EMBL" id="ADL19636.1"/>
    </source>
</evidence>
<reference evidence="2 3" key="1">
    <citation type="journal article" date="2010" name="Appl. Environ. Microbiol.">
        <title>The genome sequence of the crenarchaeon Acidilobus saccharovorans supports a new order, Acidilobales, and suggests an important ecological role in terrestrial acidic hot springs.</title>
        <authorList>
            <person name="Mardanov A.V."/>
            <person name="Svetlitchnyi V.A."/>
            <person name="Beletsky A.V."/>
            <person name="Prokofeva M.I."/>
            <person name="Bonch-Osmolovskaya E.A."/>
            <person name="Ravin N.V."/>
            <person name="Skryabin K.G."/>
        </authorList>
    </citation>
    <scope>NUCLEOTIDE SEQUENCE [LARGE SCALE GENOMIC DNA]</scope>
    <source>
        <strain evidence="3">DSM 16705 / JCM 18335 / VKM B-2471 / 345-15</strain>
    </source>
</reference>
<evidence type="ECO:0000313" key="3">
    <source>
        <dbReference type="Proteomes" id="UP000000346"/>
    </source>
</evidence>
<name>D9Q2U8_ACIS3</name>
<dbReference type="SUPFAM" id="SSF46785">
    <property type="entry name" value="Winged helix' DNA-binding domain"/>
    <property type="match status" value="1"/>
</dbReference>
<dbReference type="eggNOG" id="arCOG02038">
    <property type="taxonomic scope" value="Archaea"/>
</dbReference>
<dbReference type="Proteomes" id="UP000000346">
    <property type="component" value="Chromosome"/>
</dbReference>
<dbReference type="InParanoid" id="D9Q2U8"/>